<evidence type="ECO:0000259" key="1">
    <source>
        <dbReference type="Pfam" id="PF01869"/>
    </source>
</evidence>
<dbReference type="InterPro" id="IPR002731">
    <property type="entry name" value="ATPase_BadF"/>
</dbReference>
<dbReference type="SUPFAM" id="SSF53067">
    <property type="entry name" value="Actin-like ATPase domain"/>
    <property type="match status" value="2"/>
</dbReference>
<comment type="caution">
    <text evidence="2">The sequence shown here is derived from an EMBL/GenBank/DDBJ whole genome shotgun (WGS) entry which is preliminary data.</text>
</comment>
<organism evidence="2">
    <name type="scientific">marine sediment metagenome</name>
    <dbReference type="NCBI Taxonomy" id="412755"/>
    <lineage>
        <taxon>unclassified sequences</taxon>
        <taxon>metagenomes</taxon>
        <taxon>ecological metagenomes</taxon>
    </lineage>
</organism>
<dbReference type="PANTHER" id="PTHR43190:SF3">
    <property type="entry name" value="N-ACETYL-D-GLUCOSAMINE KINASE"/>
    <property type="match status" value="1"/>
</dbReference>
<accession>X1F4J3</accession>
<evidence type="ECO:0000313" key="2">
    <source>
        <dbReference type="EMBL" id="GAH40536.1"/>
    </source>
</evidence>
<dbReference type="EMBL" id="BARU01008383">
    <property type="protein sequence ID" value="GAH40536.1"/>
    <property type="molecule type" value="Genomic_DNA"/>
</dbReference>
<dbReference type="InterPro" id="IPR043129">
    <property type="entry name" value="ATPase_NBD"/>
</dbReference>
<protein>
    <recommendedName>
        <fullName evidence="1">ATPase BadF/BadG/BcrA/BcrD type domain-containing protein</fullName>
    </recommendedName>
</protein>
<dbReference type="Pfam" id="PF01869">
    <property type="entry name" value="BcrAD_BadFG"/>
    <property type="match status" value="1"/>
</dbReference>
<gene>
    <name evidence="2" type="ORF">S03H2_16415</name>
</gene>
<feature type="domain" description="ATPase BadF/BadG/BcrA/BcrD type" evidence="1">
    <location>
        <begin position="6"/>
        <end position="148"/>
    </location>
</feature>
<sequence>MIILSIDGGASRTRGVLFTGTGEERHYQETEATSLSRSGADVPEILGGFIQELVTQAGLGLEDVGLVNVGVAGISDLDARERLFRELDRLGLSDRAIVTSDVEAAYEVVWGDAPGVLVCVGTGAIGWARDEQGNTYRASGRGAQLGGDPGSGYCPDDLLGIY</sequence>
<name>X1F4J3_9ZZZZ</name>
<proteinExistence type="predicted"/>
<reference evidence="2" key="1">
    <citation type="journal article" date="2014" name="Front. Microbiol.">
        <title>High frequency of phylogenetically diverse reductive dehalogenase-homologous genes in deep subseafloor sedimentary metagenomes.</title>
        <authorList>
            <person name="Kawai M."/>
            <person name="Futagami T."/>
            <person name="Toyoda A."/>
            <person name="Takaki Y."/>
            <person name="Nishi S."/>
            <person name="Hori S."/>
            <person name="Arai W."/>
            <person name="Tsubouchi T."/>
            <person name="Morono Y."/>
            <person name="Uchiyama I."/>
            <person name="Ito T."/>
            <person name="Fujiyama A."/>
            <person name="Inagaki F."/>
            <person name="Takami H."/>
        </authorList>
    </citation>
    <scope>NUCLEOTIDE SEQUENCE</scope>
    <source>
        <strain evidence="2">Expedition CK06-06</strain>
    </source>
</reference>
<dbReference type="PANTHER" id="PTHR43190">
    <property type="entry name" value="N-ACETYL-D-GLUCOSAMINE KINASE"/>
    <property type="match status" value="1"/>
</dbReference>
<dbReference type="InterPro" id="IPR052519">
    <property type="entry name" value="Euk-type_GlcNAc_Kinase"/>
</dbReference>
<dbReference type="AlphaFoldDB" id="X1F4J3"/>
<dbReference type="Gene3D" id="3.30.420.40">
    <property type="match status" value="2"/>
</dbReference>